<accession>A0AAD2PUW1</accession>
<sequence length="459" mass="52078">MKVFPASLLLCSLCLWNAPFGDAFSLSPQRANNHNNVRGTSKTRLYYDIQRDPSNENVWNVLATTERWITEMLTSTTETPLSRKEVSYVCEASEDTAMVLANIFRKLKEARQMGEAHGEEQEELSEQAEGPRSPSSIRNTQVLVIPANADMKDWSVFDTLVTAINQARRSARDYVTDVSLDRLDNDEEENDKEWVVSVNCAHLHPGFGQKTPEEELKELQDDADAEVDLNLQEYKEKRLLARRSPFPSIVVEVRAMPQPVYTPPPPQAQPVREEPRAEESLEDEEEEGSMADPDSDFVQALELLFSKSSLNDEKSKDTDFYDSIGSHLEEVTTVTPLTMAQTWISQNDDKFDITKCAFTTTDTPHVDEAYEFLFTNLAMQSTQFLGSGEGEAQKRQYLVLSNFCPSSATSMEKFAREADNIIRTLPTLKDKVEIECFHPEHVEGDKRCPVPVFVLQWKD</sequence>
<keyword evidence="2" id="KW-0732">Signal</keyword>
<name>A0AAD2PUW1_9STRA</name>
<comment type="caution">
    <text evidence="3">The sequence shown here is derived from an EMBL/GenBank/DDBJ whole genome shotgun (WGS) entry which is preliminary data.</text>
</comment>
<proteinExistence type="predicted"/>
<feature type="region of interest" description="Disordered" evidence="1">
    <location>
        <begin position="112"/>
        <end position="137"/>
    </location>
</feature>
<evidence type="ECO:0000256" key="1">
    <source>
        <dbReference type="SAM" id="MobiDB-lite"/>
    </source>
</evidence>
<evidence type="ECO:0000256" key="2">
    <source>
        <dbReference type="SAM" id="SignalP"/>
    </source>
</evidence>
<feature type="region of interest" description="Disordered" evidence="1">
    <location>
        <begin position="260"/>
        <end position="292"/>
    </location>
</feature>
<dbReference type="Proteomes" id="UP001295423">
    <property type="component" value="Unassembled WGS sequence"/>
</dbReference>
<dbReference type="EMBL" id="CAKOGP040001814">
    <property type="protein sequence ID" value="CAJ1952907.1"/>
    <property type="molecule type" value="Genomic_DNA"/>
</dbReference>
<feature type="chain" id="PRO_5041948995" evidence="2">
    <location>
        <begin position="24"/>
        <end position="459"/>
    </location>
</feature>
<feature type="signal peptide" evidence="2">
    <location>
        <begin position="1"/>
        <end position="23"/>
    </location>
</feature>
<evidence type="ECO:0000313" key="4">
    <source>
        <dbReference type="Proteomes" id="UP001295423"/>
    </source>
</evidence>
<keyword evidence="4" id="KW-1185">Reference proteome</keyword>
<reference evidence="3" key="1">
    <citation type="submission" date="2023-08" db="EMBL/GenBank/DDBJ databases">
        <authorList>
            <person name="Audoor S."/>
            <person name="Bilcke G."/>
        </authorList>
    </citation>
    <scope>NUCLEOTIDE SEQUENCE</scope>
</reference>
<evidence type="ECO:0000313" key="3">
    <source>
        <dbReference type="EMBL" id="CAJ1952907.1"/>
    </source>
</evidence>
<gene>
    <name evidence="3" type="ORF">CYCCA115_LOCUS13776</name>
</gene>
<organism evidence="3 4">
    <name type="scientific">Cylindrotheca closterium</name>
    <dbReference type="NCBI Taxonomy" id="2856"/>
    <lineage>
        <taxon>Eukaryota</taxon>
        <taxon>Sar</taxon>
        <taxon>Stramenopiles</taxon>
        <taxon>Ochrophyta</taxon>
        <taxon>Bacillariophyta</taxon>
        <taxon>Bacillariophyceae</taxon>
        <taxon>Bacillariophycidae</taxon>
        <taxon>Bacillariales</taxon>
        <taxon>Bacillariaceae</taxon>
        <taxon>Cylindrotheca</taxon>
    </lineage>
</organism>
<dbReference type="AlphaFoldDB" id="A0AAD2PUW1"/>
<feature type="compositionally biased region" description="Acidic residues" evidence="1">
    <location>
        <begin position="280"/>
        <end position="292"/>
    </location>
</feature>
<protein>
    <submittedName>
        <fullName evidence="3">Uncharacterized protein</fullName>
    </submittedName>
</protein>